<dbReference type="EMBL" id="JAKUCV010006791">
    <property type="protein sequence ID" value="KAJ4825880.1"/>
    <property type="molecule type" value="Genomic_DNA"/>
</dbReference>
<evidence type="ECO:0000313" key="2">
    <source>
        <dbReference type="Proteomes" id="UP001141552"/>
    </source>
</evidence>
<organism evidence="1 2">
    <name type="scientific">Turnera subulata</name>
    <dbReference type="NCBI Taxonomy" id="218843"/>
    <lineage>
        <taxon>Eukaryota</taxon>
        <taxon>Viridiplantae</taxon>
        <taxon>Streptophyta</taxon>
        <taxon>Embryophyta</taxon>
        <taxon>Tracheophyta</taxon>
        <taxon>Spermatophyta</taxon>
        <taxon>Magnoliopsida</taxon>
        <taxon>eudicotyledons</taxon>
        <taxon>Gunneridae</taxon>
        <taxon>Pentapetalae</taxon>
        <taxon>rosids</taxon>
        <taxon>fabids</taxon>
        <taxon>Malpighiales</taxon>
        <taxon>Passifloraceae</taxon>
        <taxon>Turnera</taxon>
    </lineage>
</organism>
<gene>
    <name evidence="1" type="ORF">Tsubulata_024330</name>
</gene>
<evidence type="ECO:0000313" key="1">
    <source>
        <dbReference type="EMBL" id="KAJ4825880.1"/>
    </source>
</evidence>
<sequence>MVSSDPASMYLQESEGGGGGCRPRGLHHLRWFQPFSKGVDDLEPYKKEYEDIIKDEYEYIMKCLDVAIAKNNADSDKPKLKFASLKKTNGSGCAGVVYYITFVAKHVDSGKNFTFQAKVLGRRANGKIHVLTFRPLYKSPDGLVACKKGEFEDIGCEMDPKGSASGVLSRNAGLATSSGWRTTLDLEVDMGNDF</sequence>
<comment type="caution">
    <text evidence="1">The sequence shown here is derived from an EMBL/GenBank/DDBJ whole genome shotgun (WGS) entry which is preliminary data.</text>
</comment>
<name>A0A9Q0F6J3_9ROSI</name>
<dbReference type="OrthoDB" id="1625419at2759"/>
<dbReference type="Gene3D" id="3.10.450.10">
    <property type="match status" value="1"/>
</dbReference>
<dbReference type="Proteomes" id="UP001141552">
    <property type="component" value="Unassembled WGS sequence"/>
</dbReference>
<reference evidence="1" key="2">
    <citation type="journal article" date="2023" name="Plants (Basel)">
        <title>Annotation of the Turnera subulata (Passifloraceae) Draft Genome Reveals the S-Locus Evolved after the Divergence of Turneroideae from Passifloroideae in a Stepwise Manner.</title>
        <authorList>
            <person name="Henning P.M."/>
            <person name="Roalson E.H."/>
            <person name="Mir W."/>
            <person name="McCubbin A.G."/>
            <person name="Shore J.S."/>
        </authorList>
    </citation>
    <scope>NUCLEOTIDE SEQUENCE</scope>
    <source>
        <strain evidence="1">F60SS</strain>
    </source>
</reference>
<evidence type="ECO:0008006" key="3">
    <source>
        <dbReference type="Google" id="ProtNLM"/>
    </source>
</evidence>
<protein>
    <recommendedName>
        <fullName evidence="3">Cystatin domain-containing protein</fullName>
    </recommendedName>
</protein>
<dbReference type="PANTHER" id="PTHR31260:SF28">
    <property type="entry name" value="CYSTATIN DOMAIN PROTEIN"/>
    <property type="match status" value="1"/>
</dbReference>
<proteinExistence type="predicted"/>
<keyword evidence="2" id="KW-1185">Reference proteome</keyword>
<accession>A0A9Q0F6J3</accession>
<dbReference type="InterPro" id="IPR006462">
    <property type="entry name" value="MS5"/>
</dbReference>
<dbReference type="AlphaFoldDB" id="A0A9Q0F6J3"/>
<reference evidence="1" key="1">
    <citation type="submission" date="2022-02" db="EMBL/GenBank/DDBJ databases">
        <authorList>
            <person name="Henning P.M."/>
            <person name="McCubbin A.G."/>
            <person name="Shore J.S."/>
        </authorList>
    </citation>
    <scope>NUCLEOTIDE SEQUENCE</scope>
    <source>
        <strain evidence="1">F60SS</strain>
        <tissue evidence="1">Leaves</tissue>
    </source>
</reference>
<dbReference type="PANTHER" id="PTHR31260">
    <property type="entry name" value="CYSTATIN/MONELLIN SUPERFAMILY PROTEIN"/>
    <property type="match status" value="1"/>
</dbReference>